<feature type="compositionally biased region" description="Basic and acidic residues" evidence="1">
    <location>
        <begin position="49"/>
        <end position="71"/>
    </location>
</feature>
<accession>A0ABQ8D202</accession>
<name>A0ABQ8D202_BRANA</name>
<reference evidence="2 3" key="1">
    <citation type="submission" date="2021-05" db="EMBL/GenBank/DDBJ databases">
        <title>Genome Assembly of Synthetic Allotetraploid Brassica napus Reveals Homoeologous Exchanges between Subgenomes.</title>
        <authorList>
            <person name="Davis J.T."/>
        </authorList>
    </citation>
    <scope>NUCLEOTIDE SEQUENCE [LARGE SCALE GENOMIC DNA]</scope>
    <source>
        <strain evidence="3">cv. Da-Ae</strain>
        <tissue evidence="2">Seedling</tissue>
    </source>
</reference>
<dbReference type="Proteomes" id="UP000824890">
    <property type="component" value="Unassembled WGS sequence"/>
</dbReference>
<sequence length="112" mass="12612">YNESKEEIQSPSQRRRCSTESLEAQRGGRDAAASRQVLDGVRSSTGDGGVRETSTKKEKLDEKKMTYRSKEDKEDPKVAVLKGILGSLGVEDKALDHIRTEAYKLQREEKKQ</sequence>
<protein>
    <submittedName>
        <fullName evidence="2">Uncharacterized protein</fullName>
    </submittedName>
</protein>
<feature type="non-terminal residue" evidence="2">
    <location>
        <position position="1"/>
    </location>
</feature>
<keyword evidence="3" id="KW-1185">Reference proteome</keyword>
<feature type="region of interest" description="Disordered" evidence="1">
    <location>
        <begin position="1"/>
        <end position="71"/>
    </location>
</feature>
<organism evidence="2 3">
    <name type="scientific">Brassica napus</name>
    <name type="common">Rape</name>
    <dbReference type="NCBI Taxonomy" id="3708"/>
    <lineage>
        <taxon>Eukaryota</taxon>
        <taxon>Viridiplantae</taxon>
        <taxon>Streptophyta</taxon>
        <taxon>Embryophyta</taxon>
        <taxon>Tracheophyta</taxon>
        <taxon>Spermatophyta</taxon>
        <taxon>Magnoliopsida</taxon>
        <taxon>eudicotyledons</taxon>
        <taxon>Gunneridae</taxon>
        <taxon>Pentapetalae</taxon>
        <taxon>rosids</taxon>
        <taxon>malvids</taxon>
        <taxon>Brassicales</taxon>
        <taxon>Brassicaceae</taxon>
        <taxon>Brassiceae</taxon>
        <taxon>Brassica</taxon>
    </lineage>
</organism>
<dbReference type="EMBL" id="JAGKQM010000006">
    <property type="protein sequence ID" value="KAH0923321.1"/>
    <property type="molecule type" value="Genomic_DNA"/>
</dbReference>
<evidence type="ECO:0000313" key="2">
    <source>
        <dbReference type="EMBL" id="KAH0923321.1"/>
    </source>
</evidence>
<proteinExistence type="predicted"/>
<evidence type="ECO:0000313" key="3">
    <source>
        <dbReference type="Proteomes" id="UP000824890"/>
    </source>
</evidence>
<comment type="caution">
    <text evidence="2">The sequence shown here is derived from an EMBL/GenBank/DDBJ whole genome shotgun (WGS) entry which is preliminary data.</text>
</comment>
<evidence type="ECO:0000256" key="1">
    <source>
        <dbReference type="SAM" id="MobiDB-lite"/>
    </source>
</evidence>
<gene>
    <name evidence="2" type="ORF">HID58_023339</name>
</gene>